<keyword evidence="3" id="KW-0433">Leucine-rich repeat</keyword>
<evidence type="ECO:0000256" key="4">
    <source>
        <dbReference type="ARBA" id="ARBA00022676"/>
    </source>
</evidence>
<evidence type="ECO:0000256" key="3">
    <source>
        <dbReference type="ARBA" id="ARBA00022614"/>
    </source>
</evidence>
<gene>
    <name evidence="10" type="ORF">KIK155_LOCUS30750</name>
</gene>
<keyword evidence="9" id="KW-0520">NAD</keyword>
<dbReference type="Gene3D" id="3.90.176.10">
    <property type="entry name" value="Toxin ADP-ribosyltransferase, Chain A, domain 1"/>
    <property type="match status" value="1"/>
</dbReference>
<evidence type="ECO:0000256" key="7">
    <source>
        <dbReference type="ARBA" id="ARBA00022737"/>
    </source>
</evidence>
<dbReference type="Pfam" id="PF13516">
    <property type="entry name" value="LRR_6"/>
    <property type="match status" value="3"/>
</dbReference>
<organism evidence="10 11">
    <name type="scientific">Rotaria socialis</name>
    <dbReference type="NCBI Taxonomy" id="392032"/>
    <lineage>
        <taxon>Eukaryota</taxon>
        <taxon>Metazoa</taxon>
        <taxon>Spiralia</taxon>
        <taxon>Gnathifera</taxon>
        <taxon>Rotifera</taxon>
        <taxon>Eurotatoria</taxon>
        <taxon>Bdelloidea</taxon>
        <taxon>Philodinida</taxon>
        <taxon>Philodinidae</taxon>
        <taxon>Rotaria</taxon>
    </lineage>
</organism>
<proteinExistence type="inferred from homology"/>
<comment type="catalytic activity">
    <reaction evidence="8 9">
        <text>L-arginyl-[protein] + NAD(+) = N(omega)-(ADP-D-ribosyl)-L-arginyl-[protein] + nicotinamide + H(+)</text>
        <dbReference type="Rhea" id="RHEA:19149"/>
        <dbReference type="Rhea" id="RHEA-COMP:10532"/>
        <dbReference type="Rhea" id="RHEA-COMP:15087"/>
        <dbReference type="ChEBI" id="CHEBI:15378"/>
        <dbReference type="ChEBI" id="CHEBI:17154"/>
        <dbReference type="ChEBI" id="CHEBI:29965"/>
        <dbReference type="ChEBI" id="CHEBI:57540"/>
        <dbReference type="ChEBI" id="CHEBI:142554"/>
        <dbReference type="EC" id="2.4.2.31"/>
    </reaction>
</comment>
<dbReference type="InterPro" id="IPR001611">
    <property type="entry name" value="Leu-rich_rpt"/>
</dbReference>
<evidence type="ECO:0000256" key="5">
    <source>
        <dbReference type="ARBA" id="ARBA00022679"/>
    </source>
</evidence>
<accession>A0A818ZHU8</accession>
<dbReference type="GO" id="GO:0005829">
    <property type="term" value="C:cytosol"/>
    <property type="evidence" value="ECO:0007669"/>
    <property type="project" value="TreeGrafter"/>
</dbReference>
<dbReference type="PANTHER" id="PTHR24113:SF12">
    <property type="entry name" value="RAN GTPASE-ACTIVATING PROTEIN 1"/>
    <property type="match status" value="1"/>
</dbReference>
<dbReference type="GO" id="GO:0048471">
    <property type="term" value="C:perinuclear region of cytoplasm"/>
    <property type="evidence" value="ECO:0007669"/>
    <property type="project" value="TreeGrafter"/>
</dbReference>
<comment type="caution">
    <text evidence="10">The sequence shown here is derived from an EMBL/GenBank/DDBJ whole genome shotgun (WGS) entry which is preliminary data.</text>
</comment>
<dbReference type="EMBL" id="CAJNYV010005643">
    <property type="protein sequence ID" value="CAF3769741.1"/>
    <property type="molecule type" value="Genomic_DNA"/>
</dbReference>
<dbReference type="InterPro" id="IPR027038">
    <property type="entry name" value="RanGap"/>
</dbReference>
<dbReference type="InterPro" id="IPR000768">
    <property type="entry name" value="ART"/>
</dbReference>
<dbReference type="GO" id="GO:0106274">
    <property type="term" value="F:NAD+-protein-arginine ADP-ribosyltransferase activity"/>
    <property type="evidence" value="ECO:0007669"/>
    <property type="project" value="UniProtKB-EC"/>
</dbReference>
<keyword evidence="2" id="KW-0343">GTPase activation</keyword>
<dbReference type="Proteomes" id="UP000663865">
    <property type="component" value="Unassembled WGS sequence"/>
</dbReference>
<sequence length="548" mass="61760">MALADDQDVTMHMQRFMDIGEEPRRMLPPILGFEKMPLVSLEEATKQLVSLMPDLEHHVSVAKSNCKMPIADGLSIDESASIRLYTMEWKPKEKCLYVVLNKTLRSEDRQELKPWFLYLRLIIGSLSKIPSTSRHVLRGVKLNLSPQHIKGQTLVWWAFTSCTDSVEMLNNKAMFGQTGDRTLFQIDCYSGKDIRQHSAYSMESEILLLPATQLQTVGYFDTGSGMHIIQLKETEPKFPLMNKIPGANENLPVSSHPVNSRPIIEPPECELLPVPITEQPKSTLLPVPTTGQRKFTSLDEIRHANCGNVDLENRMAGYRVGSPINLNKQKLTDSDMQIVIREAIVTKKCTRLCLQNNDITVAGMSMIAEAMHKTTTLEELDLGHNHLTDTDLYPLARELSANETEHVVQWKCCGIVKMKDIDKAPVKVLNLSNNNIGDEGVRHLVEVIKRKRTLTALHLNGNQISDEGVKLLASALCRPGTNLQKLYLHNNKRITDLSVDVLISMLKGNQSLKTLWLIECTLTSGGRQKIFQEADASKQNFYLNIERC</sequence>
<evidence type="ECO:0000256" key="1">
    <source>
        <dbReference type="ARBA" id="ARBA00009558"/>
    </source>
</evidence>
<dbReference type="GO" id="GO:0005634">
    <property type="term" value="C:nucleus"/>
    <property type="evidence" value="ECO:0007669"/>
    <property type="project" value="TreeGrafter"/>
</dbReference>
<evidence type="ECO:0000256" key="9">
    <source>
        <dbReference type="RuleBase" id="RU361228"/>
    </source>
</evidence>
<keyword evidence="5 9" id="KW-0808">Transferase</keyword>
<dbReference type="Gene3D" id="3.80.10.10">
    <property type="entry name" value="Ribonuclease Inhibitor"/>
    <property type="match status" value="2"/>
</dbReference>
<keyword evidence="4 9" id="KW-0328">Glycosyltransferase</keyword>
<reference evidence="10" key="1">
    <citation type="submission" date="2021-02" db="EMBL/GenBank/DDBJ databases">
        <authorList>
            <person name="Nowell W R."/>
        </authorList>
    </citation>
    <scope>NUCLEOTIDE SEQUENCE</scope>
</reference>
<keyword evidence="7" id="KW-0677">Repeat</keyword>
<dbReference type="PROSITE" id="PS51450">
    <property type="entry name" value="LRR"/>
    <property type="match status" value="1"/>
</dbReference>
<dbReference type="SUPFAM" id="SSF56399">
    <property type="entry name" value="ADP-ribosylation"/>
    <property type="match status" value="1"/>
</dbReference>
<dbReference type="GO" id="GO:0005096">
    <property type="term" value="F:GTPase activator activity"/>
    <property type="evidence" value="ECO:0007669"/>
    <property type="project" value="UniProtKB-KW"/>
</dbReference>
<keyword evidence="6" id="KW-0548">Nucleotidyltransferase</keyword>
<keyword evidence="9" id="KW-0521">NADP</keyword>
<dbReference type="PANTHER" id="PTHR24113">
    <property type="entry name" value="RAN GTPASE-ACTIVATING PROTEIN 1"/>
    <property type="match status" value="1"/>
</dbReference>
<dbReference type="GO" id="GO:0016779">
    <property type="term" value="F:nucleotidyltransferase activity"/>
    <property type="evidence" value="ECO:0007669"/>
    <property type="project" value="UniProtKB-KW"/>
</dbReference>
<dbReference type="SMART" id="SM00368">
    <property type="entry name" value="LRR_RI"/>
    <property type="match status" value="5"/>
</dbReference>
<evidence type="ECO:0000256" key="8">
    <source>
        <dbReference type="ARBA" id="ARBA00047597"/>
    </source>
</evidence>
<dbReference type="GO" id="GO:0006913">
    <property type="term" value="P:nucleocytoplasmic transport"/>
    <property type="evidence" value="ECO:0007669"/>
    <property type="project" value="TreeGrafter"/>
</dbReference>
<dbReference type="SUPFAM" id="SSF52047">
    <property type="entry name" value="RNI-like"/>
    <property type="match status" value="1"/>
</dbReference>
<dbReference type="Pfam" id="PF01129">
    <property type="entry name" value="ART"/>
    <property type="match status" value="1"/>
</dbReference>
<name>A0A818ZHU8_9BILA</name>
<dbReference type="GO" id="GO:0031267">
    <property type="term" value="F:small GTPase binding"/>
    <property type="evidence" value="ECO:0007669"/>
    <property type="project" value="TreeGrafter"/>
</dbReference>
<comment type="similarity">
    <text evidence="1 9">Belongs to the Arg-specific ADP-ribosyltransferase family.</text>
</comment>
<protein>
    <recommendedName>
        <fullName evidence="9">NAD(P)(+)--arginine ADP-ribosyltransferase</fullName>
        <ecNumber evidence="9">2.4.2.31</ecNumber>
    </recommendedName>
    <alternativeName>
        <fullName evidence="9">Mono(ADP-ribosyl)transferase</fullName>
    </alternativeName>
</protein>
<dbReference type="InterPro" id="IPR032675">
    <property type="entry name" value="LRR_dom_sf"/>
</dbReference>
<evidence type="ECO:0000256" key="6">
    <source>
        <dbReference type="ARBA" id="ARBA00022695"/>
    </source>
</evidence>
<dbReference type="EC" id="2.4.2.31" evidence="9"/>
<evidence type="ECO:0000313" key="11">
    <source>
        <dbReference type="Proteomes" id="UP000663865"/>
    </source>
</evidence>
<evidence type="ECO:0000313" key="10">
    <source>
        <dbReference type="EMBL" id="CAF3769741.1"/>
    </source>
</evidence>
<dbReference type="AlphaFoldDB" id="A0A818ZHU8"/>
<evidence type="ECO:0000256" key="2">
    <source>
        <dbReference type="ARBA" id="ARBA00022468"/>
    </source>
</evidence>